<dbReference type="RefSeq" id="WP_066642267.1">
    <property type="nucleotide sequence ID" value="NZ_CP014989.1"/>
</dbReference>
<evidence type="ECO:0000313" key="5">
    <source>
        <dbReference type="Proteomes" id="UP000092482"/>
    </source>
</evidence>
<dbReference type="SUPFAM" id="SSF47413">
    <property type="entry name" value="lambda repressor-like DNA-binding domains"/>
    <property type="match status" value="1"/>
</dbReference>
<dbReference type="AlphaFoldDB" id="A0A1B1NGV0"/>
<dbReference type="EMBL" id="CP014989">
    <property type="protein sequence ID" value="ANS80667.1"/>
    <property type="molecule type" value="Genomic_DNA"/>
</dbReference>
<dbReference type="CDD" id="cd00093">
    <property type="entry name" value="HTH_XRE"/>
    <property type="match status" value="1"/>
</dbReference>
<dbReference type="InterPro" id="IPR001387">
    <property type="entry name" value="Cro/C1-type_HTH"/>
</dbReference>
<dbReference type="InterPro" id="IPR010359">
    <property type="entry name" value="IrrE_HExxH"/>
</dbReference>
<feature type="region of interest" description="Disordered" evidence="2">
    <location>
        <begin position="1"/>
        <end position="36"/>
    </location>
</feature>
<dbReference type="STRING" id="1758689.SGUI_3271"/>
<comment type="similarity">
    <text evidence="1">Belongs to the short-chain fatty acyl-CoA assimilation regulator (ScfR) family.</text>
</comment>
<name>A0A1B1NGV0_9MICO</name>
<dbReference type="Pfam" id="PF06114">
    <property type="entry name" value="Peptidase_M78"/>
    <property type="match status" value="1"/>
</dbReference>
<sequence>MPSSHRRVLPFRPSERLEGTDSPGSGAADPVSVGRRVRHHRRAADLTLADVAGRVGLSTSALSLIENGRREARASVLDRIATALGVDLTALLTGGPPSRRAALEVRWERAQRAEGFQTLGIPPVRVGPGLPDDALEALVGLYESVVGLQQQRAATPEFARLANAELRARMREAGNYFADIESAAAALVEQVGHTQGPLSHEAVNRIARHVGFEIVAVPDVPASTRTVTDLAHRRIYLPTGGGHDPRAAALQALGHVVLDHQPPRDYAEFLAQRVEINYFAAATLIPESSAVPLLQRAKADRDIALEDLRDAYAVSYETAAHRFCNLATEHLDLQVHFMRTSADGVIYKAYENDGVRFPMDASGAIEGARVCRSWTARVVFDQPPGSVYHQYTDTGRGTYWCTAVAEPTPAGMFSVSLGVPFDQVRWMRGRETTQRRVSRCPDPRCCTRPPAELARAWDGQVWPSARAHSHLLAVMPPGVFPGVDETEVLRFVAGHAPEGAADEQVADRPAGADVAQ</sequence>
<keyword evidence="5" id="KW-1185">Reference proteome</keyword>
<dbReference type="PANTHER" id="PTHR43236">
    <property type="entry name" value="ANTITOXIN HIGA1"/>
    <property type="match status" value="1"/>
</dbReference>
<dbReference type="InterPro" id="IPR052345">
    <property type="entry name" value="Rad_response_metalloprotease"/>
</dbReference>
<dbReference type="PATRIC" id="fig|1758689.4.peg.3417"/>
<dbReference type="PANTHER" id="PTHR43236:SF2">
    <property type="entry name" value="BLL0069 PROTEIN"/>
    <property type="match status" value="1"/>
</dbReference>
<proteinExistence type="inferred from homology"/>
<dbReference type="KEGG" id="serj:SGUI_3271"/>
<gene>
    <name evidence="4" type="ORF">SGUI_3271</name>
</gene>
<dbReference type="OrthoDB" id="9810578at2"/>
<protein>
    <submittedName>
        <fullName evidence="4">Transcriptional regulator, XRE family</fullName>
    </submittedName>
</protein>
<dbReference type="SMART" id="SM00530">
    <property type="entry name" value="HTH_XRE"/>
    <property type="match status" value="1"/>
</dbReference>
<dbReference type="Pfam" id="PF13560">
    <property type="entry name" value="HTH_31"/>
    <property type="match status" value="1"/>
</dbReference>
<evidence type="ECO:0000256" key="1">
    <source>
        <dbReference type="ARBA" id="ARBA00007227"/>
    </source>
</evidence>
<dbReference type="GO" id="GO:0003677">
    <property type="term" value="F:DNA binding"/>
    <property type="evidence" value="ECO:0007669"/>
    <property type="project" value="InterPro"/>
</dbReference>
<evidence type="ECO:0000256" key="2">
    <source>
        <dbReference type="SAM" id="MobiDB-lite"/>
    </source>
</evidence>
<dbReference type="InterPro" id="IPR010982">
    <property type="entry name" value="Lambda_DNA-bd_dom_sf"/>
</dbReference>
<accession>A0A1B1NGV0</accession>
<evidence type="ECO:0000313" key="4">
    <source>
        <dbReference type="EMBL" id="ANS80667.1"/>
    </source>
</evidence>
<organism evidence="4 5">
    <name type="scientific">Serinicoccus hydrothermalis</name>
    <dbReference type="NCBI Taxonomy" id="1758689"/>
    <lineage>
        <taxon>Bacteria</taxon>
        <taxon>Bacillati</taxon>
        <taxon>Actinomycetota</taxon>
        <taxon>Actinomycetes</taxon>
        <taxon>Micrococcales</taxon>
        <taxon>Ornithinimicrobiaceae</taxon>
        <taxon>Serinicoccus</taxon>
    </lineage>
</organism>
<dbReference type="Gene3D" id="1.10.260.40">
    <property type="entry name" value="lambda repressor-like DNA-binding domains"/>
    <property type="match status" value="1"/>
</dbReference>
<reference evidence="4 5" key="1">
    <citation type="submission" date="2016-03" db="EMBL/GenBank/DDBJ databases">
        <title>Shallow-sea hydrothermal system.</title>
        <authorList>
            <person name="Tang K."/>
        </authorList>
    </citation>
    <scope>NUCLEOTIDE SEQUENCE [LARGE SCALE GENOMIC DNA]</scope>
    <source>
        <strain evidence="4 5">JLT9</strain>
    </source>
</reference>
<dbReference type="PROSITE" id="PS50943">
    <property type="entry name" value="HTH_CROC1"/>
    <property type="match status" value="1"/>
</dbReference>
<evidence type="ECO:0000259" key="3">
    <source>
        <dbReference type="PROSITE" id="PS50943"/>
    </source>
</evidence>
<dbReference type="Proteomes" id="UP000092482">
    <property type="component" value="Chromosome"/>
</dbReference>
<feature type="domain" description="HTH cro/C1-type" evidence="3">
    <location>
        <begin position="37"/>
        <end position="91"/>
    </location>
</feature>